<dbReference type="Gene3D" id="3.30.230.10">
    <property type="match status" value="1"/>
</dbReference>
<name>A0ABS7G2G9_9ACTN</name>
<evidence type="ECO:0000256" key="3">
    <source>
        <dbReference type="ARBA" id="ARBA00022840"/>
    </source>
</evidence>
<dbReference type="Gene3D" id="3.30.70.890">
    <property type="entry name" value="GHMP kinase, C-terminal domain"/>
    <property type="match status" value="1"/>
</dbReference>
<accession>A0ABS7G2G9</accession>
<dbReference type="InterPro" id="IPR013750">
    <property type="entry name" value="GHMP_kinase_C_dom"/>
</dbReference>
<dbReference type="SUPFAM" id="SSF55060">
    <property type="entry name" value="GHMP Kinase, C-terminal domain"/>
    <property type="match status" value="1"/>
</dbReference>
<dbReference type="EMBL" id="JAIBOA010000028">
    <property type="protein sequence ID" value="MBW8486922.1"/>
    <property type="molecule type" value="Genomic_DNA"/>
</dbReference>
<dbReference type="PRINTS" id="PR00960">
    <property type="entry name" value="LMBPPROTEIN"/>
</dbReference>
<keyword evidence="1" id="KW-0808">Transferase</keyword>
<evidence type="ECO:0000313" key="6">
    <source>
        <dbReference type="Proteomes" id="UP000774570"/>
    </source>
</evidence>
<gene>
    <name evidence="5" type="ORF">K1Y72_31450</name>
</gene>
<evidence type="ECO:0000259" key="4">
    <source>
        <dbReference type="Pfam" id="PF08544"/>
    </source>
</evidence>
<organism evidence="5 6">
    <name type="scientific">Actinomadura parmotrematis</name>
    <dbReference type="NCBI Taxonomy" id="2864039"/>
    <lineage>
        <taxon>Bacteria</taxon>
        <taxon>Bacillati</taxon>
        <taxon>Actinomycetota</taxon>
        <taxon>Actinomycetes</taxon>
        <taxon>Streptosporangiales</taxon>
        <taxon>Thermomonosporaceae</taxon>
        <taxon>Actinomadura</taxon>
    </lineage>
</organism>
<evidence type="ECO:0000256" key="1">
    <source>
        <dbReference type="ARBA" id="ARBA00022679"/>
    </source>
</evidence>
<dbReference type="InterPro" id="IPR036554">
    <property type="entry name" value="GHMP_kinase_C_sf"/>
</dbReference>
<dbReference type="InterPro" id="IPR014721">
    <property type="entry name" value="Ribsml_uS5_D2-typ_fold_subgr"/>
</dbReference>
<sequence length="344" mass="34321">MSAETLAAAFTEAYQRPPEAVWRAPAEAALLEAPGDGLSLLFALPFGACAAAARRDDGVLEVRSLQAADAAPVLLPGGDAPSWAAGLAESLRALDAGGASLLLDSEILPRAGLGAARALRAALASAVCDLYDVAPALGPVPSRAEPGHVLLHDARSGLTGRLPFDAAGAGLALLVIGTGVSPGRDAAAARAATLAKALASLGLASPREVTDLPAALAALPDPALRGAVQHAVTEHHRVEAAAGLLRAGAVAELGAMLTASQMSLRDSCGASWPEADAALDAAVRAGARGGRLIGPGSGGCVLVLAAADRLPTVRDAVKATYTRRSWPPPVFLDGTPSTAAHPIP</sequence>
<dbReference type="PANTHER" id="PTHR10457">
    <property type="entry name" value="MEVALONATE KINASE/GALACTOKINASE"/>
    <property type="match status" value="1"/>
</dbReference>
<dbReference type="SUPFAM" id="SSF54211">
    <property type="entry name" value="Ribosomal protein S5 domain 2-like"/>
    <property type="match status" value="1"/>
</dbReference>
<keyword evidence="2" id="KW-0547">Nucleotide-binding</keyword>
<dbReference type="Pfam" id="PF08544">
    <property type="entry name" value="GHMP_kinases_C"/>
    <property type="match status" value="1"/>
</dbReference>
<evidence type="ECO:0000256" key="2">
    <source>
        <dbReference type="ARBA" id="ARBA00022741"/>
    </source>
</evidence>
<protein>
    <submittedName>
        <fullName evidence="5">Galactokinase</fullName>
    </submittedName>
</protein>
<keyword evidence="6" id="KW-1185">Reference proteome</keyword>
<evidence type="ECO:0000313" key="5">
    <source>
        <dbReference type="EMBL" id="MBW8486922.1"/>
    </source>
</evidence>
<dbReference type="InterPro" id="IPR020568">
    <property type="entry name" value="Ribosomal_Su5_D2-typ_SF"/>
</dbReference>
<proteinExistence type="predicted"/>
<feature type="domain" description="GHMP kinase C-terminal" evidence="4">
    <location>
        <begin position="243"/>
        <end position="321"/>
    </location>
</feature>
<dbReference type="PANTHER" id="PTHR10457:SF7">
    <property type="entry name" value="GALACTOKINASE-RELATED"/>
    <property type="match status" value="1"/>
</dbReference>
<keyword evidence="3" id="KW-0067">ATP-binding</keyword>
<comment type="caution">
    <text evidence="5">The sequence shown here is derived from an EMBL/GenBank/DDBJ whole genome shotgun (WGS) entry which is preliminary data.</text>
</comment>
<dbReference type="Proteomes" id="UP000774570">
    <property type="component" value="Unassembled WGS sequence"/>
</dbReference>
<reference evidence="5 6" key="1">
    <citation type="submission" date="2021-07" db="EMBL/GenBank/DDBJ databases">
        <title>Actinomadura sp. PM05-2 isolated from lichen.</title>
        <authorList>
            <person name="Somphong A."/>
            <person name="Phongsopitanun W."/>
            <person name="Tanasupawat S."/>
            <person name="Peongsungnone V."/>
        </authorList>
    </citation>
    <scope>NUCLEOTIDE SEQUENCE [LARGE SCALE GENOMIC DNA]</scope>
    <source>
        <strain evidence="5 6">PM05-2</strain>
    </source>
</reference>
<dbReference type="InterPro" id="IPR001174">
    <property type="entry name" value="HddA/FKP"/>
</dbReference>